<sequence length="143" mass="16192">MTRRRSISADTERTAPARSDKTDTKSAAARCRYYLPPNDYDDDDNGRRNATQSARRSPVLCTRSPRRVFCLTSLCLSICIPRKKYFVRIRLLTFEFAVHCLTLFTGHRYAIITITPSVIYPPYRQSESIFASNTSVTAAAASD</sequence>
<evidence type="ECO:0000313" key="2">
    <source>
        <dbReference type="EMBL" id="VVC43763.1"/>
    </source>
</evidence>
<feature type="compositionally biased region" description="Basic and acidic residues" evidence="1">
    <location>
        <begin position="10"/>
        <end position="24"/>
    </location>
</feature>
<organism evidence="2 3">
    <name type="scientific">Cinara cedri</name>
    <dbReference type="NCBI Taxonomy" id="506608"/>
    <lineage>
        <taxon>Eukaryota</taxon>
        <taxon>Metazoa</taxon>
        <taxon>Ecdysozoa</taxon>
        <taxon>Arthropoda</taxon>
        <taxon>Hexapoda</taxon>
        <taxon>Insecta</taxon>
        <taxon>Pterygota</taxon>
        <taxon>Neoptera</taxon>
        <taxon>Paraneoptera</taxon>
        <taxon>Hemiptera</taxon>
        <taxon>Sternorrhyncha</taxon>
        <taxon>Aphidomorpha</taxon>
        <taxon>Aphidoidea</taxon>
        <taxon>Aphididae</taxon>
        <taxon>Lachninae</taxon>
        <taxon>Cinara</taxon>
    </lineage>
</organism>
<evidence type="ECO:0000313" key="3">
    <source>
        <dbReference type="Proteomes" id="UP000325440"/>
    </source>
</evidence>
<dbReference type="Proteomes" id="UP000325440">
    <property type="component" value="Unassembled WGS sequence"/>
</dbReference>
<dbReference type="EMBL" id="CABPRJ010002372">
    <property type="protein sequence ID" value="VVC43763.1"/>
    <property type="molecule type" value="Genomic_DNA"/>
</dbReference>
<protein>
    <submittedName>
        <fullName evidence="2">Uncharacterized protein</fullName>
    </submittedName>
</protein>
<reference evidence="2 3" key="1">
    <citation type="submission" date="2019-08" db="EMBL/GenBank/DDBJ databases">
        <authorList>
            <person name="Alioto T."/>
            <person name="Alioto T."/>
            <person name="Gomez Garrido J."/>
        </authorList>
    </citation>
    <scope>NUCLEOTIDE SEQUENCE [LARGE SCALE GENOMIC DNA]</scope>
</reference>
<evidence type="ECO:0000256" key="1">
    <source>
        <dbReference type="SAM" id="MobiDB-lite"/>
    </source>
</evidence>
<accession>A0A5E4NJB9</accession>
<feature type="region of interest" description="Disordered" evidence="1">
    <location>
        <begin position="1"/>
        <end position="57"/>
    </location>
</feature>
<gene>
    <name evidence="2" type="ORF">CINCED_3A023896</name>
</gene>
<name>A0A5E4NJB9_9HEMI</name>
<proteinExistence type="predicted"/>
<keyword evidence="3" id="KW-1185">Reference proteome</keyword>
<dbReference type="AlphaFoldDB" id="A0A5E4NJB9"/>